<dbReference type="EMBL" id="LXPS01000003">
    <property type="protein sequence ID" value="OAE49155.1"/>
    <property type="molecule type" value="Genomic_DNA"/>
</dbReference>
<accession>A0A176XIS8</accession>
<evidence type="ECO:0000313" key="1">
    <source>
        <dbReference type="EMBL" id="OAE49155.1"/>
    </source>
</evidence>
<dbReference type="Proteomes" id="UP000077098">
    <property type="component" value="Unassembled WGS sequence"/>
</dbReference>
<protein>
    <submittedName>
        <fullName evidence="1">Uncharacterized protein</fullName>
    </submittedName>
</protein>
<proteinExistence type="predicted"/>
<sequence>MLFFLVTQTSLVEAQDEQEAAQTGVDRLRSGGQLTVSVRSDETTITHVIVAAVAEEPLPVAQSEAADPSPASIAIPEITSATLESRKLILKRMLADSLSLLGRRT</sequence>
<comment type="caution">
    <text evidence="1">The sequence shown here is derived from an EMBL/GenBank/DDBJ whole genome shotgun (WGS) entry which is preliminary data.</text>
</comment>
<gene>
    <name evidence="1" type="ORF">A7J57_00610</name>
</gene>
<dbReference type="AlphaFoldDB" id="A0A176XIS8"/>
<name>A0A176XIS8_AGRTU</name>
<evidence type="ECO:0000313" key="2">
    <source>
        <dbReference type="Proteomes" id="UP000077098"/>
    </source>
</evidence>
<reference evidence="1 2" key="1">
    <citation type="submission" date="2016-05" db="EMBL/GenBank/DDBJ databases">
        <authorList>
            <person name="Lavstsen T."/>
            <person name="Jespersen J.S."/>
        </authorList>
    </citation>
    <scope>NUCLEOTIDE SEQUENCE [LARGE SCALE GENOMIC DNA]</scope>
    <source>
        <strain evidence="1 2">KCJ1736</strain>
    </source>
</reference>
<organism evidence="1 2">
    <name type="scientific">Agrobacterium tumefaciens</name>
    <dbReference type="NCBI Taxonomy" id="358"/>
    <lineage>
        <taxon>Bacteria</taxon>
        <taxon>Pseudomonadati</taxon>
        <taxon>Pseudomonadota</taxon>
        <taxon>Alphaproteobacteria</taxon>
        <taxon>Hyphomicrobiales</taxon>
        <taxon>Rhizobiaceae</taxon>
        <taxon>Rhizobium/Agrobacterium group</taxon>
        <taxon>Agrobacterium</taxon>
        <taxon>Agrobacterium tumefaciens complex</taxon>
    </lineage>
</organism>